<organism evidence="7 8">
    <name type="scientific">Lophiotrema nucula</name>
    <dbReference type="NCBI Taxonomy" id="690887"/>
    <lineage>
        <taxon>Eukaryota</taxon>
        <taxon>Fungi</taxon>
        <taxon>Dikarya</taxon>
        <taxon>Ascomycota</taxon>
        <taxon>Pezizomycotina</taxon>
        <taxon>Dothideomycetes</taxon>
        <taxon>Pleosporomycetidae</taxon>
        <taxon>Pleosporales</taxon>
        <taxon>Lophiotremataceae</taxon>
        <taxon>Lophiotrema</taxon>
    </lineage>
</organism>
<evidence type="ECO:0000256" key="5">
    <source>
        <dbReference type="ARBA" id="ARBA00022824"/>
    </source>
</evidence>
<keyword evidence="5" id="KW-0256">Endoplasmic reticulum</keyword>
<evidence type="ECO:0000256" key="3">
    <source>
        <dbReference type="ARBA" id="ARBA00004514"/>
    </source>
</evidence>
<dbReference type="EMBL" id="ML977333">
    <property type="protein sequence ID" value="KAF2111637.1"/>
    <property type="molecule type" value="Genomic_DNA"/>
</dbReference>
<dbReference type="InterPro" id="IPR000225">
    <property type="entry name" value="Armadillo"/>
</dbReference>
<dbReference type="PANTHER" id="PTHR10957">
    <property type="entry name" value="RAP1 GTPASE-GDP DISSOCIATION STIMULATOR 1"/>
    <property type="match status" value="1"/>
</dbReference>
<keyword evidence="4" id="KW-0963">Cytoplasm</keyword>
<evidence type="ECO:0000313" key="7">
    <source>
        <dbReference type="EMBL" id="KAF2111637.1"/>
    </source>
</evidence>
<proteinExistence type="predicted"/>
<dbReference type="InterPro" id="IPR016024">
    <property type="entry name" value="ARM-type_fold"/>
</dbReference>
<comment type="subcellular location">
    <subcellularLocation>
        <location evidence="3">Cytoplasm</location>
        <location evidence="3">Cytosol</location>
    </subcellularLocation>
    <subcellularLocation>
        <location evidence="2">Endoplasmic reticulum</location>
    </subcellularLocation>
    <subcellularLocation>
        <location evidence="1">Mitochondrion</location>
    </subcellularLocation>
</comment>
<dbReference type="GO" id="GO:0005783">
    <property type="term" value="C:endoplasmic reticulum"/>
    <property type="evidence" value="ECO:0007669"/>
    <property type="project" value="UniProtKB-SubCell"/>
</dbReference>
<reference evidence="7" key="1">
    <citation type="journal article" date="2020" name="Stud. Mycol.">
        <title>101 Dothideomycetes genomes: a test case for predicting lifestyles and emergence of pathogens.</title>
        <authorList>
            <person name="Haridas S."/>
            <person name="Albert R."/>
            <person name="Binder M."/>
            <person name="Bloem J."/>
            <person name="Labutti K."/>
            <person name="Salamov A."/>
            <person name="Andreopoulos B."/>
            <person name="Baker S."/>
            <person name="Barry K."/>
            <person name="Bills G."/>
            <person name="Bluhm B."/>
            <person name="Cannon C."/>
            <person name="Castanera R."/>
            <person name="Culley D."/>
            <person name="Daum C."/>
            <person name="Ezra D."/>
            <person name="Gonzalez J."/>
            <person name="Henrissat B."/>
            <person name="Kuo A."/>
            <person name="Liang C."/>
            <person name="Lipzen A."/>
            <person name="Lutzoni F."/>
            <person name="Magnuson J."/>
            <person name="Mondo S."/>
            <person name="Nolan M."/>
            <person name="Ohm R."/>
            <person name="Pangilinan J."/>
            <person name="Park H.-J."/>
            <person name="Ramirez L."/>
            <person name="Alfaro M."/>
            <person name="Sun H."/>
            <person name="Tritt A."/>
            <person name="Yoshinaga Y."/>
            <person name="Zwiers L.-H."/>
            <person name="Turgeon B."/>
            <person name="Goodwin S."/>
            <person name="Spatafora J."/>
            <person name="Crous P."/>
            <person name="Grigoriev I."/>
        </authorList>
    </citation>
    <scope>NUCLEOTIDE SEQUENCE</scope>
    <source>
        <strain evidence="7">CBS 627.86</strain>
    </source>
</reference>
<evidence type="ECO:0000256" key="2">
    <source>
        <dbReference type="ARBA" id="ARBA00004240"/>
    </source>
</evidence>
<dbReference type="SUPFAM" id="SSF48371">
    <property type="entry name" value="ARM repeat"/>
    <property type="match status" value="1"/>
</dbReference>
<evidence type="ECO:0000256" key="1">
    <source>
        <dbReference type="ARBA" id="ARBA00004173"/>
    </source>
</evidence>
<protein>
    <submittedName>
        <fullName evidence="7">Armadillo-type protein</fullName>
    </submittedName>
</protein>
<dbReference type="AlphaFoldDB" id="A0A6A5YYH8"/>
<dbReference type="InterPro" id="IPR011989">
    <property type="entry name" value="ARM-like"/>
</dbReference>
<dbReference type="GO" id="GO:0005085">
    <property type="term" value="F:guanyl-nucleotide exchange factor activity"/>
    <property type="evidence" value="ECO:0007669"/>
    <property type="project" value="InterPro"/>
</dbReference>
<dbReference type="SMART" id="SM00185">
    <property type="entry name" value="ARM"/>
    <property type="match status" value="4"/>
</dbReference>
<dbReference type="OrthoDB" id="26149at2759"/>
<dbReference type="GO" id="GO:0005829">
    <property type="term" value="C:cytosol"/>
    <property type="evidence" value="ECO:0007669"/>
    <property type="project" value="UniProtKB-SubCell"/>
</dbReference>
<accession>A0A6A5YYH8</accession>
<keyword evidence="8" id="KW-1185">Reference proteome</keyword>
<dbReference type="InterPro" id="IPR040144">
    <property type="entry name" value="RAP1GDS1"/>
</dbReference>
<name>A0A6A5YYH8_9PLEO</name>
<gene>
    <name evidence="7" type="ORF">BDV96DRAFT_525868</name>
</gene>
<dbReference type="Gene3D" id="1.25.10.10">
    <property type="entry name" value="Leucine-rich Repeat Variant"/>
    <property type="match status" value="2"/>
</dbReference>
<dbReference type="GO" id="GO:0005739">
    <property type="term" value="C:mitochondrion"/>
    <property type="evidence" value="ECO:0007669"/>
    <property type="project" value="UniProtKB-SubCell"/>
</dbReference>
<evidence type="ECO:0000256" key="6">
    <source>
        <dbReference type="ARBA" id="ARBA00023128"/>
    </source>
</evidence>
<sequence length="639" mass="70603">MSYFNSLPEELLHSLEDYLRQGPQAQSPELKEVPTRLKDLYARGEIGICERSVEVLGTAVGKQDQWQSVYLENGILEYAVNQLDLSKTPLNLVKQCLRVIGNCVADNDINRECIVEYLETIIWCLEEPKLVVTTLAVVFNLCNDYGPAQAEAARIRLDNTVAKRLIQNTIPEGAIDYAAELLAWTVEKLTPAQLKDNVSLTTLERLIELSMKQEEHEDDEDEDHYQQFEALCAHLLQDPELHQKAGATEIPETLFDLILDLESKLSGSELLDILTALSTQRDPETPLTENTTSIVLVQLINAQCSISASDAFLEQYTLRTMFVEKVRSELMKDGFRPSTVCVCVILGNLATSDEACIKMVQEMSIHKKLIDILANSEVPALSYAAAGCIRHLTFPEQNRNTLAEAGLINVCCRLLEKNDPSTRGEAAAILAKSVANNMENIKRVIYEKAAASDNEFSATNDASINSTILNHIVTQALAPSGALPSTSMKNPMIELGRTIVAILRYLRQDSPHEETATLTRDVFAVPHIARPVARLARQRFYAEARSEGLLGLGLLAQSPEGAACVIEELKADEGLLVALKEFVSEQKEGGRQGEMSLGRDRQNAIVLLHGLSKNGGVELEEALRDEVASIQVELSKLEI</sequence>
<keyword evidence="6" id="KW-0496">Mitochondrion</keyword>
<dbReference type="Proteomes" id="UP000799770">
    <property type="component" value="Unassembled WGS sequence"/>
</dbReference>
<evidence type="ECO:0000313" key="8">
    <source>
        <dbReference type="Proteomes" id="UP000799770"/>
    </source>
</evidence>
<evidence type="ECO:0000256" key="4">
    <source>
        <dbReference type="ARBA" id="ARBA00022490"/>
    </source>
</evidence>